<dbReference type="Pfam" id="PF02453">
    <property type="entry name" value="Reticulon"/>
    <property type="match status" value="1"/>
</dbReference>
<comment type="caution">
    <text evidence="8">The sequence shown here is derived from an EMBL/GenBank/DDBJ whole genome shotgun (WGS) entry which is preliminary data.</text>
</comment>
<organism evidence="8 9">
    <name type="scientific">Lolium multiflorum</name>
    <name type="common">Italian ryegrass</name>
    <name type="synonym">Lolium perenne subsp. multiflorum</name>
    <dbReference type="NCBI Taxonomy" id="4521"/>
    <lineage>
        <taxon>Eukaryota</taxon>
        <taxon>Viridiplantae</taxon>
        <taxon>Streptophyta</taxon>
        <taxon>Embryophyta</taxon>
        <taxon>Tracheophyta</taxon>
        <taxon>Spermatophyta</taxon>
        <taxon>Magnoliopsida</taxon>
        <taxon>Liliopsida</taxon>
        <taxon>Poales</taxon>
        <taxon>Poaceae</taxon>
        <taxon>BOP clade</taxon>
        <taxon>Pooideae</taxon>
        <taxon>Poodae</taxon>
        <taxon>Poeae</taxon>
        <taxon>Poeae Chloroplast Group 2 (Poeae type)</taxon>
        <taxon>Loliodinae</taxon>
        <taxon>Loliinae</taxon>
        <taxon>Lolium</taxon>
    </lineage>
</organism>
<keyword evidence="2 6" id="KW-0812">Transmembrane</keyword>
<keyword evidence="3 6" id="KW-0256">Endoplasmic reticulum</keyword>
<dbReference type="PROSITE" id="PS50845">
    <property type="entry name" value="RETICULON"/>
    <property type="match status" value="1"/>
</dbReference>
<feature type="transmembrane region" description="Helical" evidence="6">
    <location>
        <begin position="184"/>
        <end position="211"/>
    </location>
</feature>
<dbReference type="InterPro" id="IPR003388">
    <property type="entry name" value="Reticulon"/>
</dbReference>
<evidence type="ECO:0000256" key="4">
    <source>
        <dbReference type="ARBA" id="ARBA00022989"/>
    </source>
</evidence>
<keyword evidence="9" id="KW-1185">Reference proteome</keyword>
<comment type="subcellular location">
    <subcellularLocation>
        <location evidence="1 6">Endoplasmic reticulum membrane</location>
        <topology evidence="1 6">Multi-pass membrane protein</topology>
    </subcellularLocation>
</comment>
<dbReference type="PANTHER" id="PTHR10994:SF62">
    <property type="entry name" value="RETICULON-LIKE PROTEIN B8"/>
    <property type="match status" value="1"/>
</dbReference>
<name>A0AAD8S1P7_LOLMU</name>
<evidence type="ECO:0000256" key="2">
    <source>
        <dbReference type="ARBA" id="ARBA00022692"/>
    </source>
</evidence>
<dbReference type="EMBL" id="JAUUTY010000004">
    <property type="protein sequence ID" value="KAK1643674.1"/>
    <property type="molecule type" value="Genomic_DNA"/>
</dbReference>
<reference evidence="8" key="1">
    <citation type="submission" date="2023-07" db="EMBL/GenBank/DDBJ databases">
        <title>A chromosome-level genome assembly of Lolium multiflorum.</title>
        <authorList>
            <person name="Chen Y."/>
            <person name="Copetti D."/>
            <person name="Kolliker R."/>
            <person name="Studer B."/>
        </authorList>
    </citation>
    <scope>NUCLEOTIDE SEQUENCE</scope>
    <source>
        <strain evidence="8">02402/16</strain>
        <tissue evidence="8">Leaf</tissue>
    </source>
</reference>
<dbReference type="InterPro" id="IPR045064">
    <property type="entry name" value="Reticulon-like"/>
</dbReference>
<feature type="domain" description="Reticulon" evidence="7">
    <location>
        <begin position="80"/>
        <end position="262"/>
    </location>
</feature>
<evidence type="ECO:0000313" key="9">
    <source>
        <dbReference type="Proteomes" id="UP001231189"/>
    </source>
</evidence>
<evidence type="ECO:0000256" key="6">
    <source>
        <dbReference type="RuleBase" id="RU363132"/>
    </source>
</evidence>
<dbReference type="GO" id="GO:0009617">
    <property type="term" value="P:response to bacterium"/>
    <property type="evidence" value="ECO:0007669"/>
    <property type="project" value="InterPro"/>
</dbReference>
<evidence type="ECO:0000313" key="8">
    <source>
        <dbReference type="EMBL" id="KAK1643674.1"/>
    </source>
</evidence>
<protein>
    <recommendedName>
        <fullName evidence="6">Reticulon-like protein</fullName>
    </recommendedName>
</protein>
<dbReference type="AlphaFoldDB" id="A0AAD8S1P7"/>
<gene>
    <name evidence="8" type="ORF">QYE76_061479</name>
</gene>
<evidence type="ECO:0000256" key="1">
    <source>
        <dbReference type="ARBA" id="ARBA00004477"/>
    </source>
</evidence>
<dbReference type="GO" id="GO:0005789">
    <property type="term" value="C:endoplasmic reticulum membrane"/>
    <property type="evidence" value="ECO:0007669"/>
    <property type="project" value="UniProtKB-SubCell"/>
</dbReference>
<sequence length="262" mass="29317">MSEHSGSATEKIMNNIMDTIADKLPKQKSDNIMSNIMDTISDKLPKQKSGHFDQASVSDKVNKMFGRQRSLHGVLGGGKSADVLLWRNKKISSSVLGLATAIWVFFEWLDYHFLTIISFVLVLGMVVQFVWSNFSSKLNGSSKVPRVEIPDELFVNIAVGIGAQVNKFLGFLQDVSCERNLKHFVVAIVGLWAASVAGSWFNFLTVIYIGFVCAHTLPVLYEKYEDQVDEFLYSILGLLRDQYQKLDSGVLSRIPKGNKKTE</sequence>
<evidence type="ECO:0000256" key="5">
    <source>
        <dbReference type="ARBA" id="ARBA00023136"/>
    </source>
</evidence>
<feature type="transmembrane region" description="Helical" evidence="6">
    <location>
        <begin position="116"/>
        <end position="134"/>
    </location>
</feature>
<dbReference type="PANTHER" id="PTHR10994">
    <property type="entry name" value="RETICULON"/>
    <property type="match status" value="1"/>
</dbReference>
<keyword evidence="4 6" id="KW-1133">Transmembrane helix</keyword>
<keyword evidence="5 6" id="KW-0472">Membrane</keyword>
<feature type="transmembrane region" description="Helical" evidence="6">
    <location>
        <begin position="91"/>
        <end position="109"/>
    </location>
</feature>
<evidence type="ECO:0000256" key="3">
    <source>
        <dbReference type="ARBA" id="ARBA00022824"/>
    </source>
</evidence>
<proteinExistence type="predicted"/>
<evidence type="ECO:0000259" key="7">
    <source>
        <dbReference type="PROSITE" id="PS50845"/>
    </source>
</evidence>
<accession>A0AAD8S1P7</accession>
<dbReference type="Proteomes" id="UP001231189">
    <property type="component" value="Unassembled WGS sequence"/>
</dbReference>